<keyword evidence="7 8" id="KW-0472">Membrane</keyword>
<evidence type="ECO:0000256" key="8">
    <source>
        <dbReference type="SAM" id="Phobius"/>
    </source>
</evidence>
<keyword evidence="2" id="KW-0813">Transport</keyword>
<evidence type="ECO:0000256" key="3">
    <source>
        <dbReference type="ARBA" id="ARBA00022475"/>
    </source>
</evidence>
<sequence length="114" mass="13408">MFYVRPSLLFAKTWVFSLSISFQLVSDLQWLTIPIIFLSTLFLFGLIELAEQIENPFGNDAFDADLNKFCVDIWIDTKFIIDGTAEIKRFCDEKLNEIKEFEEEKSRKLNEIKN</sequence>
<comment type="caution">
    <text evidence="9">The sequence shown here is derived from an EMBL/GenBank/DDBJ whole genome shotgun (WGS) entry which is preliminary data.</text>
</comment>
<dbReference type="PANTHER" id="PTHR33281">
    <property type="entry name" value="UPF0187 PROTEIN YNEE"/>
    <property type="match status" value="1"/>
</dbReference>
<reference evidence="9 10" key="1">
    <citation type="submission" date="2018-06" db="EMBL/GenBank/DDBJ databases">
        <title>Comparative genomics reveals the genomic features of Rhizophagus irregularis, R. cerebriforme, R. diaphanum and Gigaspora rosea, and their symbiotic lifestyle signature.</title>
        <authorList>
            <person name="Morin E."/>
            <person name="San Clemente H."/>
            <person name="Chen E.C.H."/>
            <person name="De La Providencia I."/>
            <person name="Hainaut M."/>
            <person name="Kuo A."/>
            <person name="Kohler A."/>
            <person name="Murat C."/>
            <person name="Tang N."/>
            <person name="Roy S."/>
            <person name="Loubradou J."/>
            <person name="Henrissat B."/>
            <person name="Grigoriev I.V."/>
            <person name="Corradi N."/>
            <person name="Roux C."/>
            <person name="Martin F.M."/>
        </authorList>
    </citation>
    <scope>NUCLEOTIDE SEQUENCE [LARGE SCALE GENOMIC DNA]</scope>
    <source>
        <strain evidence="9 10">DAOM 194757</strain>
    </source>
</reference>
<dbReference type="OrthoDB" id="1368at2759"/>
<comment type="subcellular location">
    <subcellularLocation>
        <location evidence="1">Cell membrane</location>
        <topology evidence="1">Multi-pass membrane protein</topology>
    </subcellularLocation>
</comment>
<dbReference type="EMBL" id="QKWP01000006">
    <property type="protein sequence ID" value="RIB30724.1"/>
    <property type="molecule type" value="Genomic_DNA"/>
</dbReference>
<accession>A0A397W7P2</accession>
<dbReference type="InterPro" id="IPR044669">
    <property type="entry name" value="YneE/VCCN1/2-like"/>
</dbReference>
<keyword evidence="4 8" id="KW-0812">Transmembrane</keyword>
<dbReference type="Proteomes" id="UP000266673">
    <property type="component" value="Unassembled WGS sequence"/>
</dbReference>
<evidence type="ECO:0008006" key="11">
    <source>
        <dbReference type="Google" id="ProtNLM"/>
    </source>
</evidence>
<protein>
    <recommendedName>
        <fullName evidence="11">Bestrophin, RFP-TM, chloride channel-domain-containing protein</fullName>
    </recommendedName>
</protein>
<evidence type="ECO:0000313" key="9">
    <source>
        <dbReference type="EMBL" id="RIB30724.1"/>
    </source>
</evidence>
<keyword evidence="6" id="KW-0406">Ion transport</keyword>
<evidence type="ECO:0000256" key="5">
    <source>
        <dbReference type="ARBA" id="ARBA00022989"/>
    </source>
</evidence>
<evidence type="ECO:0000256" key="1">
    <source>
        <dbReference type="ARBA" id="ARBA00004651"/>
    </source>
</evidence>
<name>A0A397W7P2_9GLOM</name>
<dbReference type="GO" id="GO:0005254">
    <property type="term" value="F:chloride channel activity"/>
    <property type="evidence" value="ECO:0007669"/>
    <property type="project" value="InterPro"/>
</dbReference>
<dbReference type="PANTHER" id="PTHR33281:SF19">
    <property type="entry name" value="VOLTAGE-DEPENDENT ANION CHANNEL-FORMING PROTEIN YNEE"/>
    <property type="match status" value="1"/>
</dbReference>
<dbReference type="AlphaFoldDB" id="A0A397W7P2"/>
<dbReference type="GO" id="GO:0005886">
    <property type="term" value="C:plasma membrane"/>
    <property type="evidence" value="ECO:0007669"/>
    <property type="project" value="UniProtKB-SubCell"/>
</dbReference>
<proteinExistence type="predicted"/>
<organism evidence="9 10">
    <name type="scientific">Gigaspora rosea</name>
    <dbReference type="NCBI Taxonomy" id="44941"/>
    <lineage>
        <taxon>Eukaryota</taxon>
        <taxon>Fungi</taxon>
        <taxon>Fungi incertae sedis</taxon>
        <taxon>Mucoromycota</taxon>
        <taxon>Glomeromycotina</taxon>
        <taxon>Glomeromycetes</taxon>
        <taxon>Diversisporales</taxon>
        <taxon>Gigasporaceae</taxon>
        <taxon>Gigaspora</taxon>
    </lineage>
</organism>
<evidence type="ECO:0000256" key="4">
    <source>
        <dbReference type="ARBA" id="ARBA00022692"/>
    </source>
</evidence>
<dbReference type="Pfam" id="PF25539">
    <property type="entry name" value="Bestrophin_2"/>
    <property type="match status" value="1"/>
</dbReference>
<gene>
    <name evidence="9" type="ORF">C2G38_2151834</name>
</gene>
<evidence type="ECO:0000256" key="2">
    <source>
        <dbReference type="ARBA" id="ARBA00022448"/>
    </source>
</evidence>
<keyword evidence="3" id="KW-1003">Cell membrane</keyword>
<evidence type="ECO:0000313" key="10">
    <source>
        <dbReference type="Proteomes" id="UP000266673"/>
    </source>
</evidence>
<evidence type="ECO:0000256" key="6">
    <source>
        <dbReference type="ARBA" id="ARBA00023065"/>
    </source>
</evidence>
<feature type="transmembrane region" description="Helical" evidence="8">
    <location>
        <begin position="31"/>
        <end position="50"/>
    </location>
</feature>
<dbReference type="STRING" id="44941.A0A397W7P2"/>
<evidence type="ECO:0000256" key="7">
    <source>
        <dbReference type="ARBA" id="ARBA00023136"/>
    </source>
</evidence>
<keyword evidence="10" id="KW-1185">Reference proteome</keyword>
<keyword evidence="5 8" id="KW-1133">Transmembrane helix</keyword>